<dbReference type="Proteomes" id="UP001064048">
    <property type="component" value="Chromosome 8"/>
</dbReference>
<sequence length="263" mass="29221">MDYDNALKNKNHGLMPIVSSLAFFNHVPLATFTYSTLIKKYEHIKMLLCKSSRKFNHLEKHHLTLIVMTGSFSLDADYNPGGDKGSSASSIGYGGVGCETSLSSIISELGSCSRSKMTLLGGFMFRLTIVVLILESHLADSLSGHKMKNKTFPATENNSTCWMHQKYSIISECHPCSDFEIKSKSIGVCIHTSFKEILKCANGETVTRSCDRVAYLEERAFWKFTIWSLVIGAASSIAVMLRTRVLNYRARRKARIALSNGAI</sequence>
<organism evidence="1 2">
    <name type="scientific">Choristoneura fumiferana</name>
    <name type="common">Spruce budworm moth</name>
    <name type="synonym">Archips fumiferana</name>
    <dbReference type="NCBI Taxonomy" id="7141"/>
    <lineage>
        <taxon>Eukaryota</taxon>
        <taxon>Metazoa</taxon>
        <taxon>Ecdysozoa</taxon>
        <taxon>Arthropoda</taxon>
        <taxon>Hexapoda</taxon>
        <taxon>Insecta</taxon>
        <taxon>Pterygota</taxon>
        <taxon>Neoptera</taxon>
        <taxon>Endopterygota</taxon>
        <taxon>Lepidoptera</taxon>
        <taxon>Glossata</taxon>
        <taxon>Ditrysia</taxon>
        <taxon>Tortricoidea</taxon>
        <taxon>Tortricidae</taxon>
        <taxon>Tortricinae</taxon>
        <taxon>Choristoneura</taxon>
    </lineage>
</organism>
<gene>
    <name evidence="1" type="ORF">MSG28_005013</name>
</gene>
<reference evidence="1 2" key="1">
    <citation type="journal article" date="2022" name="Genome Biol. Evol.">
        <title>The Spruce Budworm Genome: Reconstructing the Evolutionary History of Antifreeze Proteins.</title>
        <authorList>
            <person name="Beliveau C."/>
            <person name="Gagne P."/>
            <person name="Picq S."/>
            <person name="Vernygora O."/>
            <person name="Keeling C.I."/>
            <person name="Pinkney K."/>
            <person name="Doucet D."/>
            <person name="Wen F."/>
            <person name="Johnston J.S."/>
            <person name="Maaroufi H."/>
            <person name="Boyle B."/>
            <person name="Laroche J."/>
            <person name="Dewar K."/>
            <person name="Juretic N."/>
            <person name="Blackburn G."/>
            <person name="Nisole A."/>
            <person name="Brunet B."/>
            <person name="Brandao M."/>
            <person name="Lumley L."/>
            <person name="Duan J."/>
            <person name="Quan G."/>
            <person name="Lucarotti C.J."/>
            <person name="Roe A.D."/>
            <person name="Sperling F.A.H."/>
            <person name="Levesque R.C."/>
            <person name="Cusson M."/>
        </authorList>
    </citation>
    <scope>NUCLEOTIDE SEQUENCE [LARGE SCALE GENOMIC DNA]</scope>
    <source>
        <strain evidence="1">Glfc:IPQL:Cfum</strain>
    </source>
</reference>
<protein>
    <submittedName>
        <fullName evidence="1">Uncharacterized protein</fullName>
    </submittedName>
</protein>
<proteinExistence type="predicted"/>
<comment type="caution">
    <text evidence="1">The sequence shown here is derived from an EMBL/GenBank/DDBJ whole genome shotgun (WGS) entry which is preliminary data.</text>
</comment>
<evidence type="ECO:0000313" key="2">
    <source>
        <dbReference type="Proteomes" id="UP001064048"/>
    </source>
</evidence>
<accession>A0ACC0JPX5</accession>
<keyword evidence="2" id="KW-1185">Reference proteome</keyword>
<dbReference type="EMBL" id="CM046108">
    <property type="protein sequence ID" value="KAI8426046.1"/>
    <property type="molecule type" value="Genomic_DNA"/>
</dbReference>
<name>A0ACC0JPX5_CHOFU</name>
<evidence type="ECO:0000313" key="1">
    <source>
        <dbReference type="EMBL" id="KAI8426046.1"/>
    </source>
</evidence>